<dbReference type="AlphaFoldDB" id="A0AA48LZ30"/>
<dbReference type="EMBL" id="OY288114">
    <property type="protein sequence ID" value="CAJ0856033.1"/>
    <property type="molecule type" value="Genomic_DNA"/>
</dbReference>
<organism evidence="1">
    <name type="scientific">freshwater sediment metagenome</name>
    <dbReference type="NCBI Taxonomy" id="556182"/>
    <lineage>
        <taxon>unclassified sequences</taxon>
        <taxon>metagenomes</taxon>
        <taxon>ecological metagenomes</taxon>
    </lineage>
</organism>
<protein>
    <submittedName>
        <fullName evidence="1">Uncharacterized protein</fullName>
    </submittedName>
</protein>
<name>A0AA48LZ30_9ZZZZ</name>
<evidence type="ECO:0000313" key="1">
    <source>
        <dbReference type="EMBL" id="CAJ0856033.1"/>
    </source>
</evidence>
<gene>
    <name evidence="1" type="ORF">AMST5_00886</name>
</gene>
<sequence length="47" mass="5780">MFGQRREILEPDPDESVEEFKKRIRQEAREKYPRVPVIELLEQDEHL</sequence>
<accession>A0AA48LZ30</accession>
<proteinExistence type="predicted"/>
<reference evidence="1" key="1">
    <citation type="submission" date="2023-07" db="EMBL/GenBank/DDBJ databases">
        <authorList>
            <person name="Pelsma A.J. K."/>
        </authorList>
    </citation>
    <scope>NUCLEOTIDE SEQUENCE</scope>
</reference>